<evidence type="ECO:0000313" key="3">
    <source>
        <dbReference type="EMBL" id="GFH00797.1"/>
    </source>
</evidence>
<gene>
    <name evidence="3" type="ORF">MHIP_12800</name>
</gene>
<evidence type="ECO:0000256" key="2">
    <source>
        <dbReference type="SAM" id="Phobius"/>
    </source>
</evidence>
<dbReference type="EMBL" id="BLLB01000002">
    <property type="protein sequence ID" value="GFH00797.1"/>
    <property type="molecule type" value="Genomic_DNA"/>
</dbReference>
<evidence type="ECO:0000313" key="4">
    <source>
        <dbReference type="Proteomes" id="UP000465304"/>
    </source>
</evidence>
<keyword evidence="2" id="KW-1133">Transmembrane helix</keyword>
<dbReference type="Proteomes" id="UP000465304">
    <property type="component" value="Unassembled WGS sequence"/>
</dbReference>
<dbReference type="InterPro" id="IPR027417">
    <property type="entry name" value="P-loop_NTPase"/>
</dbReference>
<dbReference type="AlphaFoldDB" id="A0A7I9ZJC8"/>
<organism evidence="3 4">
    <name type="scientific">Mycolicibacterium hippocampi</name>
    <dbReference type="NCBI Taxonomy" id="659824"/>
    <lineage>
        <taxon>Bacteria</taxon>
        <taxon>Bacillati</taxon>
        <taxon>Actinomycetota</taxon>
        <taxon>Actinomycetes</taxon>
        <taxon>Mycobacteriales</taxon>
        <taxon>Mycobacteriaceae</taxon>
        <taxon>Mycolicibacterium</taxon>
    </lineage>
</organism>
<keyword evidence="2" id="KW-0812">Transmembrane</keyword>
<name>A0A7I9ZJC8_9MYCO</name>
<proteinExistence type="predicted"/>
<accession>A0A7I9ZJC8</accession>
<keyword evidence="2" id="KW-0472">Membrane</keyword>
<evidence type="ECO:0000256" key="1">
    <source>
        <dbReference type="SAM" id="Coils"/>
    </source>
</evidence>
<dbReference type="SUPFAM" id="SSF52540">
    <property type="entry name" value="P-loop containing nucleoside triphosphate hydrolases"/>
    <property type="match status" value="1"/>
</dbReference>
<keyword evidence="1" id="KW-0175">Coiled coil</keyword>
<protein>
    <submittedName>
        <fullName evidence="3">Uncharacterized protein</fullName>
    </submittedName>
</protein>
<keyword evidence="4" id="KW-1185">Reference proteome</keyword>
<reference evidence="3 4" key="1">
    <citation type="journal article" date="2019" name="Emerg. Microbes Infect.">
        <title>Comprehensive subspecies identification of 175 nontuberculous mycobacteria species based on 7547 genomic profiles.</title>
        <authorList>
            <person name="Matsumoto Y."/>
            <person name="Kinjo T."/>
            <person name="Motooka D."/>
            <person name="Nabeya D."/>
            <person name="Jung N."/>
            <person name="Uechi K."/>
            <person name="Horii T."/>
            <person name="Iida T."/>
            <person name="Fujita J."/>
            <person name="Nakamura S."/>
        </authorList>
    </citation>
    <scope>NUCLEOTIDE SEQUENCE [LARGE SCALE GENOMIC DNA]</scope>
    <source>
        <strain evidence="3 4">JCM 30996</strain>
    </source>
</reference>
<comment type="caution">
    <text evidence="3">The sequence shown here is derived from an EMBL/GenBank/DDBJ whole genome shotgun (WGS) entry which is preliminary data.</text>
</comment>
<dbReference type="Gene3D" id="3.40.50.300">
    <property type="entry name" value="P-loop containing nucleotide triphosphate hydrolases"/>
    <property type="match status" value="1"/>
</dbReference>
<dbReference type="RefSeq" id="WP_163887691.1">
    <property type="nucleotide sequence ID" value="NZ_BLLB01000002.1"/>
</dbReference>
<feature type="transmembrane region" description="Helical" evidence="2">
    <location>
        <begin position="301"/>
        <end position="322"/>
    </location>
</feature>
<sequence>MNDAADPAEPPGVCRRDVVLVIGPPRAGVTSLVQALRHRMPGHSFAEDHEIGTEAAPTAVLLVVSAVAPLTESDCALADLATAVTDVVIAVVTKVDDHRNWRGVLEADRERLGAGVPRLRDIPWTGAAAAPRLGEPYVDGVVELLERQLCHPRLASRNSLRAWESRLCAELSKRDALHRSREELVRQRNRSRSDGVVELRSRIQQTRVALLHTARQRCMSTRTELLRLAATTTGRGSDDFVGCARRRCGDVVAEVDEQIGARISALASELGLTTPARRMLLAPVAAAAEPPVRARRLETQLMVVLGAGFGLGVALVVSRLFAGFASGPSVAGAAAAFGLAVTVWVVRVRGLLHDRAVFDRWTDEVVTTCRHALEERVVVTLLAAEAGLVSAHLARIDGENSATCARIAEIDAELRERRRAESLQQQLEAVRTALATAKSSETLVTGR</sequence>
<feature type="transmembrane region" description="Helical" evidence="2">
    <location>
        <begin position="328"/>
        <end position="346"/>
    </location>
</feature>
<feature type="coiled-coil region" evidence="1">
    <location>
        <begin position="410"/>
        <end position="440"/>
    </location>
</feature>